<dbReference type="EMBL" id="MCFI01000004">
    <property type="protein sequence ID" value="ORY85707.1"/>
    <property type="molecule type" value="Genomic_DNA"/>
</dbReference>
<dbReference type="RefSeq" id="XP_040727189.1">
    <property type="nucleotide sequence ID" value="XM_040871013.1"/>
</dbReference>
<dbReference type="AlphaFoldDB" id="A0A1Y2FQ30"/>
<name>A0A1Y2FQ30_PROLT</name>
<accession>A0A1Y2FQ30</accession>
<gene>
    <name evidence="1" type="ORF">BCR37DRAFT_391469</name>
</gene>
<comment type="caution">
    <text evidence="1">The sequence shown here is derived from an EMBL/GenBank/DDBJ whole genome shotgun (WGS) entry which is preliminary data.</text>
</comment>
<evidence type="ECO:0000313" key="2">
    <source>
        <dbReference type="Proteomes" id="UP000193685"/>
    </source>
</evidence>
<reference evidence="1 2" key="1">
    <citation type="submission" date="2016-07" db="EMBL/GenBank/DDBJ databases">
        <title>Pervasive Adenine N6-methylation of Active Genes in Fungi.</title>
        <authorList>
            <consortium name="DOE Joint Genome Institute"/>
            <person name="Mondo S.J."/>
            <person name="Dannebaum R.O."/>
            <person name="Kuo R.C."/>
            <person name="Labutti K."/>
            <person name="Haridas S."/>
            <person name="Kuo A."/>
            <person name="Salamov A."/>
            <person name="Ahrendt S.R."/>
            <person name="Lipzen A."/>
            <person name="Sullivan W."/>
            <person name="Andreopoulos W.B."/>
            <person name="Clum A."/>
            <person name="Lindquist E."/>
            <person name="Daum C."/>
            <person name="Ramamoorthy G.K."/>
            <person name="Gryganskyi A."/>
            <person name="Culley D."/>
            <person name="Magnuson J.K."/>
            <person name="James T.Y."/>
            <person name="O'Malley M.A."/>
            <person name="Stajich J.E."/>
            <person name="Spatafora J.W."/>
            <person name="Visel A."/>
            <person name="Grigoriev I.V."/>
        </authorList>
    </citation>
    <scope>NUCLEOTIDE SEQUENCE [LARGE SCALE GENOMIC DNA]</scope>
    <source>
        <strain evidence="1 2">12-1054</strain>
    </source>
</reference>
<evidence type="ECO:0000313" key="1">
    <source>
        <dbReference type="EMBL" id="ORY85707.1"/>
    </source>
</evidence>
<dbReference type="Proteomes" id="UP000193685">
    <property type="component" value="Unassembled WGS sequence"/>
</dbReference>
<sequence length="534" mass="59987">MSSYTLQTDFNQLWQWDITGPDFDDFDHAEQRILQDWSIPFRKEVPRKKSTGLMNASWRDKRDTASTCDEFLRCRSTSTLQHYDQVWLSCLSDGCFSWVVNVCSHHKYTTQCLPLSIAGLPVHIWSDDLLITTKPPSESSSWLEHKLRIDPHQLYDDADIGALLDSFPRAIGLRIMLSGCCEILYATMADTLWATLVSRNASKDLLIRFAGVRHTTLRCHDAKTAKGTATLYSSPADCKHNSFAEACLGFKIRLQEEPGCEYWIASGSSFRNKADKMQSIAANISHKGSGFNVDLGHLHGSVMHASRCSQDMVLIKQNLNSGSHRIVSSLTERMPLQDRFADPARVLKSPLTFVTLSHAACQSLSDKTDANAETVLPTCKETVPTKPDQTRVSELAGKNVRSKIKRSLPDTLVEGVQYLKTQHATSPKFSRHLLWRISYLGQYMFCDNVLSIADSPSKESEAVVFRDCSVEFSCKRWQSTKWGQKRKEYISYKNLWILQSGAILPDQIQSASIICPATPGFKANNASENGERAV</sequence>
<proteinExistence type="predicted"/>
<protein>
    <submittedName>
        <fullName evidence="1">Uncharacterized protein</fullName>
    </submittedName>
</protein>
<keyword evidence="2" id="KW-1185">Reference proteome</keyword>
<dbReference type="GeneID" id="63787612"/>
<organism evidence="1 2">
    <name type="scientific">Protomyces lactucae-debilis</name>
    <dbReference type="NCBI Taxonomy" id="2754530"/>
    <lineage>
        <taxon>Eukaryota</taxon>
        <taxon>Fungi</taxon>
        <taxon>Dikarya</taxon>
        <taxon>Ascomycota</taxon>
        <taxon>Taphrinomycotina</taxon>
        <taxon>Taphrinomycetes</taxon>
        <taxon>Taphrinales</taxon>
        <taxon>Protomycetaceae</taxon>
        <taxon>Protomyces</taxon>
    </lineage>
</organism>